<dbReference type="Gene3D" id="1.10.510.10">
    <property type="entry name" value="Transferase(Phosphotransferase) domain 1"/>
    <property type="match status" value="1"/>
</dbReference>
<dbReference type="GO" id="GO:0005524">
    <property type="term" value="F:ATP binding"/>
    <property type="evidence" value="ECO:0007669"/>
    <property type="project" value="UniProtKB-KW"/>
</dbReference>
<evidence type="ECO:0000256" key="2">
    <source>
        <dbReference type="ARBA" id="ARBA00022692"/>
    </source>
</evidence>
<feature type="binding site" evidence="6">
    <location>
        <position position="357"/>
    </location>
    <ligand>
        <name>ATP</name>
        <dbReference type="ChEBI" id="CHEBI:30616"/>
    </ligand>
</feature>
<accession>A0A2G8KUB4</accession>
<dbReference type="GO" id="GO:0007169">
    <property type="term" value="P:cell surface receptor protein tyrosine kinase signaling pathway"/>
    <property type="evidence" value="ECO:0007669"/>
    <property type="project" value="TreeGrafter"/>
</dbReference>
<dbReference type="GO" id="GO:0005886">
    <property type="term" value="C:plasma membrane"/>
    <property type="evidence" value="ECO:0007669"/>
    <property type="project" value="TreeGrafter"/>
</dbReference>
<organism evidence="10 11">
    <name type="scientific">Stichopus japonicus</name>
    <name type="common">Sea cucumber</name>
    <dbReference type="NCBI Taxonomy" id="307972"/>
    <lineage>
        <taxon>Eukaryota</taxon>
        <taxon>Metazoa</taxon>
        <taxon>Echinodermata</taxon>
        <taxon>Eleutherozoa</taxon>
        <taxon>Echinozoa</taxon>
        <taxon>Holothuroidea</taxon>
        <taxon>Aspidochirotacea</taxon>
        <taxon>Aspidochirotida</taxon>
        <taxon>Stichopodidae</taxon>
        <taxon>Apostichopus</taxon>
    </lineage>
</organism>
<dbReference type="PROSITE" id="PS50835">
    <property type="entry name" value="IG_LIKE"/>
    <property type="match status" value="1"/>
</dbReference>
<dbReference type="InterPro" id="IPR000719">
    <property type="entry name" value="Prot_kinase_dom"/>
</dbReference>
<keyword evidence="2" id="KW-0812">Transmembrane</keyword>
<feature type="signal peptide" evidence="7">
    <location>
        <begin position="1"/>
        <end position="22"/>
    </location>
</feature>
<evidence type="ECO:0000256" key="5">
    <source>
        <dbReference type="ARBA" id="ARBA00023180"/>
    </source>
</evidence>
<dbReference type="EMBL" id="MRZV01000364">
    <property type="protein sequence ID" value="PIK51599.1"/>
    <property type="molecule type" value="Genomic_DNA"/>
</dbReference>
<dbReference type="AlphaFoldDB" id="A0A2G8KUB4"/>
<gene>
    <name evidence="10" type="ORF">BSL78_11523</name>
</gene>
<comment type="caution">
    <text evidence="10">The sequence shown here is derived from an EMBL/GenBank/DDBJ whole genome shotgun (WGS) entry which is preliminary data.</text>
</comment>
<evidence type="ECO:0000256" key="1">
    <source>
        <dbReference type="ARBA" id="ARBA00004167"/>
    </source>
</evidence>
<dbReference type="InterPro" id="IPR050122">
    <property type="entry name" value="RTK"/>
</dbReference>
<evidence type="ECO:0008006" key="12">
    <source>
        <dbReference type="Google" id="ProtNLM"/>
    </source>
</evidence>
<name>A0A2G8KUB4_STIJA</name>
<dbReference type="InterPro" id="IPR020635">
    <property type="entry name" value="Tyr_kinase_cat_dom"/>
</dbReference>
<protein>
    <recommendedName>
        <fullName evidence="12">Non-specific protein-tyrosine kinase</fullName>
    </recommendedName>
</protein>
<keyword evidence="11" id="KW-1185">Reference proteome</keyword>
<dbReference type="InterPro" id="IPR011009">
    <property type="entry name" value="Kinase-like_dom_sf"/>
</dbReference>
<dbReference type="PANTHER" id="PTHR24416:SF611">
    <property type="entry name" value="TYROSINE-PROTEIN KINASE TRANSMEMBRANE RECEPTOR ROR"/>
    <property type="match status" value="1"/>
</dbReference>
<feature type="domain" description="Protein kinase" evidence="8">
    <location>
        <begin position="188"/>
        <end position="487"/>
    </location>
</feature>
<evidence type="ECO:0000259" key="9">
    <source>
        <dbReference type="PROSITE" id="PS50835"/>
    </source>
</evidence>
<dbReference type="InterPro" id="IPR013783">
    <property type="entry name" value="Ig-like_fold"/>
</dbReference>
<keyword evidence="6" id="KW-0547">Nucleotide-binding</keyword>
<dbReference type="PRINTS" id="PR00109">
    <property type="entry name" value="TYRKINASE"/>
</dbReference>
<dbReference type="GO" id="GO:0043235">
    <property type="term" value="C:receptor complex"/>
    <property type="evidence" value="ECO:0007669"/>
    <property type="project" value="TreeGrafter"/>
</dbReference>
<dbReference type="Gene3D" id="2.60.40.10">
    <property type="entry name" value="Immunoglobulins"/>
    <property type="match status" value="1"/>
</dbReference>
<proteinExistence type="predicted"/>
<keyword evidence="4" id="KW-0472">Membrane</keyword>
<evidence type="ECO:0000256" key="7">
    <source>
        <dbReference type="SAM" id="SignalP"/>
    </source>
</evidence>
<dbReference type="Pfam" id="PF07714">
    <property type="entry name" value="PK_Tyr_Ser-Thr"/>
    <property type="match status" value="1"/>
</dbReference>
<dbReference type="PIRSF" id="PIRSF000615">
    <property type="entry name" value="TyrPK_CSF1-R"/>
    <property type="match status" value="1"/>
</dbReference>
<evidence type="ECO:0000256" key="6">
    <source>
        <dbReference type="PIRSR" id="PIRSR000615-2"/>
    </source>
</evidence>
<dbReference type="InterPro" id="IPR036179">
    <property type="entry name" value="Ig-like_dom_sf"/>
</dbReference>
<keyword evidence="5" id="KW-0325">Glycoprotein</keyword>
<feature type="chain" id="PRO_5013755352" description="Non-specific protein-tyrosine kinase" evidence="7">
    <location>
        <begin position="23"/>
        <end position="511"/>
    </location>
</feature>
<dbReference type="PROSITE" id="PS50011">
    <property type="entry name" value="PROTEIN_KINASE_DOM"/>
    <property type="match status" value="1"/>
</dbReference>
<dbReference type="GO" id="GO:0004714">
    <property type="term" value="F:transmembrane receptor protein tyrosine kinase activity"/>
    <property type="evidence" value="ECO:0007669"/>
    <property type="project" value="TreeGrafter"/>
</dbReference>
<dbReference type="InterPro" id="IPR001245">
    <property type="entry name" value="Ser-Thr/Tyr_kinase_cat_dom"/>
</dbReference>
<evidence type="ECO:0000313" key="11">
    <source>
        <dbReference type="Proteomes" id="UP000230750"/>
    </source>
</evidence>
<dbReference type="STRING" id="307972.A0A2G8KUB4"/>
<comment type="subcellular location">
    <subcellularLocation>
        <location evidence="1">Membrane</location>
        <topology evidence="1">Single-pass membrane protein</topology>
    </subcellularLocation>
</comment>
<dbReference type="SMART" id="SM00219">
    <property type="entry name" value="TyrKc"/>
    <property type="match status" value="1"/>
</dbReference>
<dbReference type="PANTHER" id="PTHR24416">
    <property type="entry name" value="TYROSINE-PROTEIN KINASE RECEPTOR"/>
    <property type="match status" value="1"/>
</dbReference>
<keyword evidence="3" id="KW-1133">Transmembrane helix</keyword>
<keyword evidence="6" id="KW-0067">ATP-binding</keyword>
<dbReference type="Proteomes" id="UP000230750">
    <property type="component" value="Unassembled WGS sequence"/>
</dbReference>
<dbReference type="InterPro" id="IPR007110">
    <property type="entry name" value="Ig-like_dom"/>
</dbReference>
<evidence type="ECO:0000256" key="4">
    <source>
        <dbReference type="ARBA" id="ARBA00023136"/>
    </source>
</evidence>
<evidence type="ECO:0000256" key="3">
    <source>
        <dbReference type="ARBA" id="ARBA00022989"/>
    </source>
</evidence>
<evidence type="ECO:0000259" key="8">
    <source>
        <dbReference type="PROSITE" id="PS50011"/>
    </source>
</evidence>
<feature type="domain" description="Ig-like" evidence="9">
    <location>
        <begin position="133"/>
        <end position="217"/>
    </location>
</feature>
<sequence>MDSVSIPFIVFVCLVSRGYVSTTKSALCFKSDNVSDNLISCDVEIGDDLCLICPVNISNTHAIMWWSNENLIYAGVNKISEDETILQNTCHHVLSSIQLKNVSLAKFNNVYECRRMNQELVLITYKVSVIAKPRLTFVNYGNHALYEETTSLECRADGVLPPLTLTWLVNENIQRKELFNETVDHRVMSTYSFIQDGNSKTVECRVNGSHIKTASVTYSYQIPTSVAELDVQTEVVQVPKDGNKRGSTIALQTCLKVGKKFEYWTCTFGNDESEIFVKTLSVPSVYYEYITNGTLRDMLMSQYQEARKSYVLTNNKKQLPENMKSQVEVLLYLSCEVASAMVFLSSQKFCHPILSTRKVLLTDTGHCKLYDVCPENMAVSIVKEKLDKEYPPIMWMSPEAVFLKQYSVDSDIWNYGTFLWEIFSLGEVPYAGLSKLQLEEKIRQTIVLAQPICCPGALYSIMTLCWNTSIDHRPPFQTIFGKISTLLENVSQEEQVLRCKASDYYSSLEMS</sequence>
<evidence type="ECO:0000313" key="10">
    <source>
        <dbReference type="EMBL" id="PIK51599.1"/>
    </source>
</evidence>
<keyword evidence="7" id="KW-0732">Signal</keyword>
<dbReference type="SUPFAM" id="SSF48726">
    <property type="entry name" value="Immunoglobulin"/>
    <property type="match status" value="1"/>
</dbReference>
<dbReference type="SUPFAM" id="SSF56112">
    <property type="entry name" value="Protein kinase-like (PK-like)"/>
    <property type="match status" value="1"/>
</dbReference>
<reference evidence="10 11" key="1">
    <citation type="journal article" date="2017" name="PLoS Biol.">
        <title>The sea cucumber genome provides insights into morphological evolution and visceral regeneration.</title>
        <authorList>
            <person name="Zhang X."/>
            <person name="Sun L."/>
            <person name="Yuan J."/>
            <person name="Sun Y."/>
            <person name="Gao Y."/>
            <person name="Zhang L."/>
            <person name="Li S."/>
            <person name="Dai H."/>
            <person name="Hamel J.F."/>
            <person name="Liu C."/>
            <person name="Yu Y."/>
            <person name="Liu S."/>
            <person name="Lin W."/>
            <person name="Guo K."/>
            <person name="Jin S."/>
            <person name="Xu P."/>
            <person name="Storey K.B."/>
            <person name="Huan P."/>
            <person name="Zhang T."/>
            <person name="Zhou Y."/>
            <person name="Zhang J."/>
            <person name="Lin C."/>
            <person name="Li X."/>
            <person name="Xing L."/>
            <person name="Huo D."/>
            <person name="Sun M."/>
            <person name="Wang L."/>
            <person name="Mercier A."/>
            <person name="Li F."/>
            <person name="Yang H."/>
            <person name="Xiang J."/>
        </authorList>
    </citation>
    <scope>NUCLEOTIDE SEQUENCE [LARGE SCALE GENOMIC DNA]</scope>
    <source>
        <strain evidence="10">Shaxun</strain>
        <tissue evidence="10">Muscle</tissue>
    </source>
</reference>